<dbReference type="Gene3D" id="3.40.50.150">
    <property type="entry name" value="Vaccinia Virus protein VP39"/>
    <property type="match status" value="1"/>
</dbReference>
<dbReference type="STRING" id="36050.A0A1B8B452"/>
<organism evidence="1 2">
    <name type="scientific">Fusarium poae</name>
    <dbReference type="NCBI Taxonomy" id="36050"/>
    <lineage>
        <taxon>Eukaryota</taxon>
        <taxon>Fungi</taxon>
        <taxon>Dikarya</taxon>
        <taxon>Ascomycota</taxon>
        <taxon>Pezizomycotina</taxon>
        <taxon>Sordariomycetes</taxon>
        <taxon>Hypocreomycetidae</taxon>
        <taxon>Hypocreales</taxon>
        <taxon>Nectriaceae</taxon>
        <taxon>Fusarium</taxon>
    </lineage>
</organism>
<sequence>MATTGTHFTKAPLNIKSDFASIAREYGVYETAIGDHELVVKQYTQPPQDSPIKVLELGMGCRRTPAIRNLYRACQEYLPQTSELYAIESNSVCTDLVAGPQDHFDPEVFDNLVYIWEAMAPTRVPPRDGSYYGVEADRLGEEFEIIIDSGFHALEYQIQVLKAF</sequence>
<dbReference type="AlphaFoldDB" id="A0A1B8B452"/>
<dbReference type="InterPro" id="IPR029063">
    <property type="entry name" value="SAM-dependent_MTases_sf"/>
</dbReference>
<evidence type="ECO:0000313" key="1">
    <source>
        <dbReference type="EMBL" id="OBS27503.1"/>
    </source>
</evidence>
<keyword evidence="2" id="KW-1185">Reference proteome</keyword>
<reference evidence="1 2" key="1">
    <citation type="submission" date="2016-06" db="EMBL/GenBank/DDBJ databases">
        <title>Living apart together: crosstalk between the core and supernumerary genomes in a fungal plant pathogen.</title>
        <authorList>
            <person name="Vanheule A."/>
            <person name="Audenaert K."/>
            <person name="Warris S."/>
            <person name="Van De Geest H."/>
            <person name="Schijlen E."/>
            <person name="Hofte M."/>
            <person name="De Saeger S."/>
            <person name="Haesaert G."/>
            <person name="Waalwijk C."/>
            <person name="Van Der Lee T."/>
        </authorList>
    </citation>
    <scope>NUCLEOTIDE SEQUENCE [LARGE SCALE GENOMIC DNA]</scope>
    <source>
        <strain evidence="1 2">2516</strain>
    </source>
</reference>
<comment type="caution">
    <text evidence="1">The sequence shown here is derived from an EMBL/GenBank/DDBJ whole genome shotgun (WGS) entry which is preliminary data.</text>
</comment>
<name>A0A1B8B452_FUSPO</name>
<dbReference type="Proteomes" id="UP000091967">
    <property type="component" value="Unassembled WGS sequence"/>
</dbReference>
<evidence type="ECO:0000313" key="2">
    <source>
        <dbReference type="Proteomes" id="UP000091967"/>
    </source>
</evidence>
<protein>
    <submittedName>
        <fullName evidence="1">Uncharacterized protein</fullName>
    </submittedName>
</protein>
<dbReference type="EMBL" id="LYXU01000001">
    <property type="protein sequence ID" value="OBS27503.1"/>
    <property type="molecule type" value="Genomic_DNA"/>
</dbReference>
<accession>A0A1B8B452</accession>
<gene>
    <name evidence="1" type="ORF">FPOA_01445</name>
</gene>
<dbReference type="OrthoDB" id="407477at2759"/>
<proteinExistence type="predicted"/>